<dbReference type="InterPro" id="IPR015424">
    <property type="entry name" value="PyrdxlP-dep_Trfase"/>
</dbReference>
<dbReference type="PROSITE" id="PS00105">
    <property type="entry name" value="AA_TRANSFER_CLASS_1"/>
    <property type="match status" value="1"/>
</dbReference>
<dbReference type="GO" id="GO:0008483">
    <property type="term" value="F:transaminase activity"/>
    <property type="evidence" value="ECO:0007669"/>
    <property type="project" value="UniProtKB-KW"/>
</dbReference>
<evidence type="ECO:0000256" key="6">
    <source>
        <dbReference type="RuleBase" id="RU000481"/>
    </source>
</evidence>
<evidence type="ECO:0000256" key="2">
    <source>
        <dbReference type="ARBA" id="ARBA00007441"/>
    </source>
</evidence>
<dbReference type="InterPro" id="IPR015422">
    <property type="entry name" value="PyrdxlP-dep_Trfase_small"/>
</dbReference>
<evidence type="ECO:0000256" key="1">
    <source>
        <dbReference type="ARBA" id="ARBA00001933"/>
    </source>
</evidence>
<keyword evidence="10" id="KW-1185">Reference proteome</keyword>
<dbReference type="InterPro" id="IPR050596">
    <property type="entry name" value="AspAT/PAT-like"/>
</dbReference>
<organism evidence="9 10">
    <name type="scientific">Streptodolium elevatio</name>
    <dbReference type="NCBI Taxonomy" id="3157996"/>
    <lineage>
        <taxon>Bacteria</taxon>
        <taxon>Bacillati</taxon>
        <taxon>Actinomycetota</taxon>
        <taxon>Actinomycetes</taxon>
        <taxon>Kitasatosporales</taxon>
        <taxon>Streptomycetaceae</taxon>
        <taxon>Streptodolium</taxon>
    </lineage>
</organism>
<dbReference type="Gene3D" id="3.40.640.10">
    <property type="entry name" value="Type I PLP-dependent aspartate aminotransferase-like (Major domain)"/>
    <property type="match status" value="1"/>
</dbReference>
<protein>
    <recommendedName>
        <fullName evidence="6">Aminotransferase</fullName>
        <ecNumber evidence="6">2.6.1.-</ecNumber>
    </recommendedName>
</protein>
<dbReference type="InterPro" id="IPR004839">
    <property type="entry name" value="Aminotransferase_I/II_large"/>
</dbReference>
<dbReference type="PANTHER" id="PTHR46383">
    <property type="entry name" value="ASPARTATE AMINOTRANSFERASE"/>
    <property type="match status" value="1"/>
</dbReference>
<evidence type="ECO:0000256" key="4">
    <source>
        <dbReference type="ARBA" id="ARBA00022679"/>
    </source>
</evidence>
<comment type="cofactor">
    <cofactor evidence="1 6">
        <name>pyridoxal 5'-phosphate</name>
        <dbReference type="ChEBI" id="CHEBI:597326"/>
    </cofactor>
</comment>
<dbReference type="Gene3D" id="3.90.1150.10">
    <property type="entry name" value="Aspartate Aminotransferase, domain 1"/>
    <property type="match status" value="1"/>
</dbReference>
<evidence type="ECO:0000313" key="9">
    <source>
        <dbReference type="EMBL" id="MEU8132479.1"/>
    </source>
</evidence>
<evidence type="ECO:0000259" key="8">
    <source>
        <dbReference type="Pfam" id="PF00155"/>
    </source>
</evidence>
<evidence type="ECO:0000256" key="7">
    <source>
        <dbReference type="SAM" id="MobiDB-lite"/>
    </source>
</evidence>
<evidence type="ECO:0000256" key="3">
    <source>
        <dbReference type="ARBA" id="ARBA00022576"/>
    </source>
</evidence>
<feature type="region of interest" description="Disordered" evidence="7">
    <location>
        <begin position="387"/>
        <end position="420"/>
    </location>
</feature>
<dbReference type="EMBL" id="JBEZFP010000005">
    <property type="protein sequence ID" value="MEU8132479.1"/>
    <property type="molecule type" value="Genomic_DNA"/>
</dbReference>
<dbReference type="Pfam" id="PF00155">
    <property type="entry name" value="Aminotran_1_2"/>
    <property type="match status" value="1"/>
</dbReference>
<sequence length="420" mass="43780">MALGEVGLPVHPLLREALADAAGSNAYGPIAGLPALRAAAAGYWSRRGMPTAPGQVLVGPGSKALLFALRLAIGGDVVLPRPSWVSYAAQASILGGRSWPVAIRPGEGGVPDPAALARTVALARAAGHEVRQILVTLPDNPTGTYASAETIRELCQVAREQDLVIVSDEIYRDLVHVPGAHLPSPAEYAPERTIVTTGLSKSHALGGWRLGVARFPDSCTGRRLRDRIIGIGSEIWSAPVHPVQHAAVLAFDEPRELVAHVQQCNVLHASVANAVADICAGHGVLPHRPAAAFYVYADFGTHRRRLERDAGITSGEALAHTLTAGHGCGVLPGAVFGDRASALRVRLATSLLYGVDDEQRQAALESEKPTELAWISAALEQWDAALAATTATRRPPDPKALQSGASAEPAAGGVKGAGGR</sequence>
<dbReference type="EC" id="2.6.1.-" evidence="6"/>
<dbReference type="SUPFAM" id="SSF53383">
    <property type="entry name" value="PLP-dependent transferases"/>
    <property type="match status" value="1"/>
</dbReference>
<accession>A0ABV3D9R9</accession>
<evidence type="ECO:0000256" key="5">
    <source>
        <dbReference type="ARBA" id="ARBA00022898"/>
    </source>
</evidence>
<dbReference type="InterPro" id="IPR004838">
    <property type="entry name" value="NHTrfase_class1_PyrdxlP-BS"/>
</dbReference>
<comment type="caution">
    <text evidence="9">The sequence shown here is derived from an EMBL/GenBank/DDBJ whole genome shotgun (WGS) entry which is preliminary data.</text>
</comment>
<dbReference type="InterPro" id="IPR015421">
    <property type="entry name" value="PyrdxlP-dep_Trfase_major"/>
</dbReference>
<dbReference type="RefSeq" id="WP_358348369.1">
    <property type="nucleotide sequence ID" value="NZ_JBEZFP010000005.1"/>
</dbReference>
<reference evidence="9 10" key="1">
    <citation type="submission" date="2024-06" db="EMBL/GenBank/DDBJ databases">
        <title>The Natural Products Discovery Center: Release of the First 8490 Sequenced Strains for Exploring Actinobacteria Biosynthetic Diversity.</title>
        <authorList>
            <person name="Kalkreuter E."/>
            <person name="Kautsar S.A."/>
            <person name="Yang D."/>
            <person name="Bader C.D."/>
            <person name="Teijaro C.N."/>
            <person name="Fluegel L."/>
            <person name="Davis C.M."/>
            <person name="Simpson J.R."/>
            <person name="Lauterbach L."/>
            <person name="Steele A.D."/>
            <person name="Gui C."/>
            <person name="Meng S."/>
            <person name="Li G."/>
            <person name="Viehrig K."/>
            <person name="Ye F."/>
            <person name="Su P."/>
            <person name="Kiefer A.F."/>
            <person name="Nichols A."/>
            <person name="Cepeda A.J."/>
            <person name="Yan W."/>
            <person name="Fan B."/>
            <person name="Jiang Y."/>
            <person name="Adhikari A."/>
            <person name="Zheng C.-J."/>
            <person name="Schuster L."/>
            <person name="Cowan T.M."/>
            <person name="Smanski M.J."/>
            <person name="Chevrette M.G."/>
            <person name="De Carvalho L.P.S."/>
            <person name="Shen B."/>
        </authorList>
    </citation>
    <scope>NUCLEOTIDE SEQUENCE [LARGE SCALE GENOMIC DNA]</scope>
    <source>
        <strain evidence="9 10">NPDC048946</strain>
    </source>
</reference>
<feature type="domain" description="Aminotransferase class I/classII large" evidence="8">
    <location>
        <begin position="18"/>
        <end position="348"/>
    </location>
</feature>
<dbReference type="PANTHER" id="PTHR46383:SF1">
    <property type="entry name" value="ASPARTATE AMINOTRANSFERASE"/>
    <property type="match status" value="1"/>
</dbReference>
<proteinExistence type="inferred from homology"/>
<evidence type="ECO:0000313" key="10">
    <source>
        <dbReference type="Proteomes" id="UP001551482"/>
    </source>
</evidence>
<gene>
    <name evidence="9" type="ORF">AB0C36_03135</name>
</gene>
<keyword evidence="4 6" id="KW-0808">Transferase</keyword>
<dbReference type="Proteomes" id="UP001551482">
    <property type="component" value="Unassembled WGS sequence"/>
</dbReference>
<keyword evidence="3 6" id="KW-0032">Aminotransferase</keyword>
<dbReference type="CDD" id="cd00609">
    <property type="entry name" value="AAT_like"/>
    <property type="match status" value="1"/>
</dbReference>
<keyword evidence="5" id="KW-0663">Pyridoxal phosphate</keyword>
<comment type="similarity">
    <text evidence="2 6">Belongs to the class-I pyridoxal-phosphate-dependent aminotransferase family.</text>
</comment>
<name>A0ABV3D9R9_9ACTN</name>